<evidence type="ECO:0000259" key="5">
    <source>
        <dbReference type="PROSITE" id="PS51194"/>
    </source>
</evidence>
<dbReference type="Proteomes" id="UP000198948">
    <property type="component" value="Unassembled WGS sequence"/>
</dbReference>
<name>A0A1H9S1V2_9LACT</name>
<dbReference type="InterPro" id="IPR014001">
    <property type="entry name" value="Helicase_ATP-bd"/>
</dbReference>
<feature type="domain" description="Helicase ATP-binding" evidence="4">
    <location>
        <begin position="632"/>
        <end position="794"/>
    </location>
</feature>
<dbReference type="Gene3D" id="3.40.50.10810">
    <property type="entry name" value="Tandem AAA-ATPase domain"/>
    <property type="match status" value="1"/>
</dbReference>
<keyword evidence="2" id="KW-0863">Zinc-finger</keyword>
<dbReference type="AlphaFoldDB" id="A0A1H9S1V2"/>
<dbReference type="GO" id="GO:0016787">
    <property type="term" value="F:hydrolase activity"/>
    <property type="evidence" value="ECO:0007669"/>
    <property type="project" value="UniProtKB-KW"/>
</dbReference>
<dbReference type="Pfam" id="PF08455">
    <property type="entry name" value="SNF2_assoc"/>
    <property type="match status" value="1"/>
</dbReference>
<dbReference type="GO" id="GO:0005524">
    <property type="term" value="F:ATP binding"/>
    <property type="evidence" value="ECO:0007669"/>
    <property type="project" value="InterPro"/>
</dbReference>
<dbReference type="EMBL" id="FOHA01000006">
    <property type="protein sequence ID" value="SER78977.1"/>
    <property type="molecule type" value="Genomic_DNA"/>
</dbReference>
<dbReference type="PANTHER" id="PTHR10799">
    <property type="entry name" value="SNF2/RAD54 HELICASE FAMILY"/>
    <property type="match status" value="1"/>
</dbReference>
<dbReference type="InterPro" id="IPR049730">
    <property type="entry name" value="SNF2/RAD54-like_C"/>
</dbReference>
<dbReference type="CDD" id="cd18012">
    <property type="entry name" value="DEXQc_arch_SWI2_SNF2"/>
    <property type="match status" value="1"/>
</dbReference>
<dbReference type="InterPro" id="IPR001650">
    <property type="entry name" value="Helicase_C-like"/>
</dbReference>
<gene>
    <name evidence="6" type="ORF">SAMN04488559_10648</name>
</gene>
<dbReference type="SMART" id="SM00490">
    <property type="entry name" value="HELICc"/>
    <property type="match status" value="1"/>
</dbReference>
<dbReference type="Pfam" id="PF00176">
    <property type="entry name" value="SNF2-rel_dom"/>
    <property type="match status" value="1"/>
</dbReference>
<evidence type="ECO:0000259" key="4">
    <source>
        <dbReference type="PROSITE" id="PS51192"/>
    </source>
</evidence>
<keyword evidence="2" id="KW-0862">Zinc</keyword>
<dbReference type="STRING" id="142588.SAMN04488559_10648"/>
<protein>
    <submittedName>
        <fullName evidence="6">Superfamily II DNA or RNA helicase, SNF2 family</fullName>
    </submittedName>
</protein>
<sequence>MKWSIPERIVERARSYVNEKRVFDISANPNKKIWTAKVMGNEIYHVELDGAPKEEDFCECPYWVDHGYCKHTVAVELAMRDQGIGRVMNQHELSKLSMDQPDSGDEITEAFSRLYLKQNDMTQLLTEPAQKLSIFYKLELQPITKQKFRQAKEVFVLSLKIGFDRFYIVKDLDAFFQAYFQKGTYEINQKLVIDFNQLMIEPQHEAILAELKKVHVSNQTMMSFLKDNKSIFGNKKYLVLPVVIAEEMISTLKEVGKLTLEVDGATYHEIAFVQNQLPLSFDLFQDQDSFILYIQNHDIHYLEGYDWLLLKNMIFQPTPEQMKNFQSMNYYIERYGNQEIPISATNAPKFTNYVLPLLKKVGTVHLDEQLQQQFIEKELATELFISLKDDVLQLVLDFIYGEVRISTDPSRNENNQLNFIRDTQQELQISGQIEALGYQKITGNYVKNGANPEVLYTLFTKEIPLLESLATIHVDPTLENLFLEEIEPVTTIDIQNEGSLLDVQFDVAGITPDEVDEVLISLIEKKAFHRFDNGTILSLETMAFQEVADILRELRVDATHASHEGKVSIPSYQGLALHEKLEKETHGKRVLTRKFHTLLEDLNHPDAMEVTVPKQLNATLRSYQLFGFKWLKMLAKYGFGGILADDMGLGKTLQTITFILSEIEEEKAEKPFLILAPASLIYNWAHEFEKFSPQLRTQVVTGNAAERKKMITAGESAQILITSYPSFRQDAAIYETIQFDTLILDESQMVKNYHTKTAQAITTLRSYRKFALSGTPIENKIEELWAIFQLIMPGFFPNLRTFKSMTHEQIAKMVQPFILRRIKKDVLKDLPDKIETNLYSSLTKEQKTIYLGYLKRIQESVQGMNHDDFKRNRIEILAGLTRLRQICCDPRLFVENYEGESGKLEQLKELLQTAKENGKRVLLFSQFTSMLSLIQEELTELGYEMFYLHGGTKPKERIEMVNQFNAGEKDVFLISLKAGGTGLNLTGADTVILYDLWWNPAVEEQAAGRAHRIGQKNVVQVMKLIATGTIEEKIMKMQQEKKDLFDQVIESSGDGSSFSSFTEEDIREILSLNG</sequence>
<organism evidence="6 7">
    <name type="scientific">Isobaculum melis</name>
    <dbReference type="NCBI Taxonomy" id="142588"/>
    <lineage>
        <taxon>Bacteria</taxon>
        <taxon>Bacillati</taxon>
        <taxon>Bacillota</taxon>
        <taxon>Bacilli</taxon>
        <taxon>Lactobacillales</taxon>
        <taxon>Carnobacteriaceae</taxon>
        <taxon>Isobaculum</taxon>
    </lineage>
</organism>
<feature type="domain" description="Helicase C-terminal" evidence="5">
    <location>
        <begin position="906"/>
        <end position="1053"/>
    </location>
</feature>
<dbReference type="InterPro" id="IPR013663">
    <property type="entry name" value="Helicase_SWF/SNF/SWI_bac"/>
</dbReference>
<evidence type="ECO:0000313" key="6">
    <source>
        <dbReference type="EMBL" id="SER78977.1"/>
    </source>
</evidence>
<keyword evidence="7" id="KW-1185">Reference proteome</keyword>
<keyword evidence="2" id="KW-0479">Metal-binding</keyword>
<dbReference type="InterPro" id="IPR027417">
    <property type="entry name" value="P-loop_NTPase"/>
</dbReference>
<dbReference type="CDD" id="cd18793">
    <property type="entry name" value="SF2_C_SNF"/>
    <property type="match status" value="1"/>
</dbReference>
<dbReference type="PROSITE" id="PS51194">
    <property type="entry name" value="HELICASE_CTER"/>
    <property type="match status" value="1"/>
</dbReference>
<keyword evidence="6" id="KW-0347">Helicase</keyword>
<evidence type="ECO:0000256" key="2">
    <source>
        <dbReference type="PROSITE-ProRule" id="PRU00325"/>
    </source>
</evidence>
<proteinExistence type="predicted"/>
<dbReference type="InterPro" id="IPR038718">
    <property type="entry name" value="SNF2-like_sf"/>
</dbReference>
<dbReference type="PROSITE" id="PS51192">
    <property type="entry name" value="HELICASE_ATP_BIND_1"/>
    <property type="match status" value="1"/>
</dbReference>
<dbReference type="GO" id="GO:0008270">
    <property type="term" value="F:zinc ion binding"/>
    <property type="evidence" value="ECO:0007669"/>
    <property type="project" value="UniProtKB-KW"/>
</dbReference>
<dbReference type="Pfam" id="PF04434">
    <property type="entry name" value="SWIM"/>
    <property type="match status" value="1"/>
</dbReference>
<dbReference type="Gene3D" id="3.40.50.300">
    <property type="entry name" value="P-loop containing nucleotide triphosphate hydrolases"/>
    <property type="match status" value="1"/>
</dbReference>
<accession>A0A1H9S1V2</accession>
<dbReference type="RefSeq" id="WP_092651500.1">
    <property type="nucleotide sequence ID" value="NZ_FOHA01000006.1"/>
</dbReference>
<dbReference type="SMART" id="SM00487">
    <property type="entry name" value="DEXDc"/>
    <property type="match status" value="1"/>
</dbReference>
<dbReference type="GO" id="GO:0004386">
    <property type="term" value="F:helicase activity"/>
    <property type="evidence" value="ECO:0007669"/>
    <property type="project" value="UniProtKB-KW"/>
</dbReference>
<feature type="domain" description="SWIM-type" evidence="3">
    <location>
        <begin position="44"/>
        <end position="80"/>
    </location>
</feature>
<dbReference type="InterPro" id="IPR000330">
    <property type="entry name" value="SNF2_N"/>
</dbReference>
<keyword evidence="6" id="KW-0547">Nucleotide-binding</keyword>
<dbReference type="FunFam" id="3.40.50.300:FF:000533">
    <property type="entry name" value="Helicase, Snf2 family"/>
    <property type="match status" value="1"/>
</dbReference>
<dbReference type="OrthoDB" id="9760715at2"/>
<dbReference type="Pfam" id="PF00271">
    <property type="entry name" value="Helicase_C"/>
    <property type="match status" value="1"/>
</dbReference>
<evidence type="ECO:0000256" key="1">
    <source>
        <dbReference type="ARBA" id="ARBA00022801"/>
    </source>
</evidence>
<keyword evidence="6" id="KW-0067">ATP-binding</keyword>
<evidence type="ECO:0000259" key="3">
    <source>
        <dbReference type="PROSITE" id="PS50966"/>
    </source>
</evidence>
<keyword evidence="1" id="KW-0378">Hydrolase</keyword>
<dbReference type="PROSITE" id="PS50966">
    <property type="entry name" value="ZF_SWIM"/>
    <property type="match status" value="1"/>
</dbReference>
<evidence type="ECO:0000313" key="7">
    <source>
        <dbReference type="Proteomes" id="UP000198948"/>
    </source>
</evidence>
<dbReference type="InterPro" id="IPR007527">
    <property type="entry name" value="Znf_SWIM"/>
</dbReference>
<reference evidence="6 7" key="1">
    <citation type="submission" date="2016-10" db="EMBL/GenBank/DDBJ databases">
        <authorList>
            <person name="de Groot N.N."/>
        </authorList>
    </citation>
    <scope>NUCLEOTIDE SEQUENCE [LARGE SCALE GENOMIC DNA]</scope>
    <source>
        <strain evidence="6 7">DSM 13760</strain>
    </source>
</reference>
<dbReference type="SUPFAM" id="SSF52540">
    <property type="entry name" value="P-loop containing nucleoside triphosphate hydrolases"/>
    <property type="match status" value="2"/>
</dbReference>